<dbReference type="RefSeq" id="WP_091514303.1">
    <property type="nucleotide sequence ID" value="NZ_FNFH01000004.1"/>
</dbReference>
<keyword evidence="3" id="KW-1185">Reference proteome</keyword>
<organism evidence="2 3">
    <name type="scientific">Microbulbifer yueqingensis</name>
    <dbReference type="NCBI Taxonomy" id="658219"/>
    <lineage>
        <taxon>Bacteria</taxon>
        <taxon>Pseudomonadati</taxon>
        <taxon>Pseudomonadota</taxon>
        <taxon>Gammaproteobacteria</taxon>
        <taxon>Cellvibrionales</taxon>
        <taxon>Microbulbiferaceae</taxon>
        <taxon>Microbulbifer</taxon>
    </lineage>
</organism>
<evidence type="ECO:0000313" key="3">
    <source>
        <dbReference type="Proteomes" id="UP000199305"/>
    </source>
</evidence>
<evidence type="ECO:0000256" key="1">
    <source>
        <dbReference type="SAM" id="MobiDB-lite"/>
    </source>
</evidence>
<dbReference type="EMBL" id="FNFH01000004">
    <property type="protein sequence ID" value="SDK45677.1"/>
    <property type="molecule type" value="Genomic_DNA"/>
</dbReference>
<sequence>MLTKTQSISARLAPDDYAYLMSIDRNGAVTQSEKIRELIAMARESVGVESFARSYIAAGETILPIRARYAGENQRSLLVEALMEMVAEGAAAIQACAGAEPMAPALEEKALPIAESFLERIFLITRQEQPHLARPEIAGQLKNKVGELSQPPEEFTNRGTEQ</sequence>
<dbReference type="STRING" id="658219.SAMN05216212_2449"/>
<proteinExistence type="predicted"/>
<name>A0A1G9C1W2_9GAMM</name>
<feature type="region of interest" description="Disordered" evidence="1">
    <location>
        <begin position="134"/>
        <end position="162"/>
    </location>
</feature>
<gene>
    <name evidence="2" type="ORF">SAMN05216212_2449</name>
</gene>
<dbReference type="Proteomes" id="UP000199305">
    <property type="component" value="Unassembled WGS sequence"/>
</dbReference>
<evidence type="ECO:0000313" key="2">
    <source>
        <dbReference type="EMBL" id="SDK45677.1"/>
    </source>
</evidence>
<dbReference type="OrthoDB" id="5733771at2"/>
<reference evidence="3" key="1">
    <citation type="submission" date="2016-10" db="EMBL/GenBank/DDBJ databases">
        <authorList>
            <person name="Varghese N."/>
            <person name="Submissions S."/>
        </authorList>
    </citation>
    <scope>NUCLEOTIDE SEQUENCE [LARGE SCALE GENOMIC DNA]</scope>
    <source>
        <strain evidence="3">CGMCC 1.10658</strain>
    </source>
</reference>
<accession>A0A1G9C1W2</accession>
<protein>
    <submittedName>
        <fullName evidence="2">Uncharacterized protein</fullName>
    </submittedName>
</protein>
<dbReference type="AlphaFoldDB" id="A0A1G9C1W2"/>